<comment type="caution">
    <text evidence="1">The sequence shown here is derived from an EMBL/GenBank/DDBJ whole genome shotgun (WGS) entry which is preliminary data.</text>
</comment>
<dbReference type="AlphaFoldDB" id="A0A855X580"/>
<evidence type="ECO:0000313" key="1">
    <source>
        <dbReference type="EMBL" id="PWB76178.1"/>
    </source>
</evidence>
<evidence type="ECO:0008006" key="3">
    <source>
        <dbReference type="Google" id="ProtNLM"/>
    </source>
</evidence>
<reference evidence="1 2" key="1">
    <citation type="journal article" date="2018" name="ISME J.">
        <title>A methanotrophic archaeon couples anaerobic oxidation of methane to Fe(III) reduction.</title>
        <authorList>
            <person name="Cai C."/>
            <person name="Leu A.O."/>
            <person name="Xie G.J."/>
            <person name="Guo J."/>
            <person name="Feng Y."/>
            <person name="Zhao J.X."/>
            <person name="Tyson G.W."/>
            <person name="Yuan Z."/>
            <person name="Hu S."/>
        </authorList>
    </citation>
    <scope>NUCLEOTIDE SEQUENCE [LARGE SCALE GENOMIC DNA]</scope>
    <source>
        <strain evidence="1">FeB_12</strain>
    </source>
</reference>
<gene>
    <name evidence="1" type="ORF">C3F09_01120</name>
</gene>
<accession>A0A855X580</accession>
<evidence type="ECO:0000313" key="2">
    <source>
        <dbReference type="Proteomes" id="UP000250918"/>
    </source>
</evidence>
<sequence length="183" mass="18446">MRTFSHKGFNYLVPVLALAIMAVPMLVQSQDVASGSAIATILPALTVTATAALDFGNVYQGVSKTIAPNNADAGIFTLGGSASAGVSVYMQLPDYLQDAVSNDRMVIAFSATDAVFDPSASADPTTPGLGHTDENPHAFSGALTLGAGGAATIFLGGKVDPSVNQTAGSYTGDIVLTVAYTGA</sequence>
<proteinExistence type="predicted"/>
<dbReference type="Proteomes" id="UP000250918">
    <property type="component" value="Unassembled WGS sequence"/>
</dbReference>
<organism evidence="1 2">
    <name type="scientific">candidate division GN15 bacterium</name>
    <dbReference type="NCBI Taxonomy" id="2072418"/>
    <lineage>
        <taxon>Bacteria</taxon>
        <taxon>candidate division GN15</taxon>
    </lineage>
</organism>
<protein>
    <recommendedName>
        <fullName evidence="3">DUF4402 domain-containing protein</fullName>
    </recommendedName>
</protein>
<dbReference type="EMBL" id="PQAP01000004">
    <property type="protein sequence ID" value="PWB76178.1"/>
    <property type="molecule type" value="Genomic_DNA"/>
</dbReference>
<name>A0A855X580_9BACT</name>